<keyword evidence="1" id="KW-0614">Plasmid</keyword>
<accession>A0A0D4ZZ24</accession>
<proteinExistence type="predicted"/>
<organism evidence="1">
    <name type="scientific">Staphylococcus epidermidis</name>
    <dbReference type="NCBI Taxonomy" id="1282"/>
    <lineage>
        <taxon>Bacteria</taxon>
        <taxon>Bacillati</taxon>
        <taxon>Bacillota</taxon>
        <taxon>Bacilli</taxon>
        <taxon>Bacillales</taxon>
        <taxon>Staphylococcaceae</taxon>
        <taxon>Staphylococcus</taxon>
    </lineage>
</organism>
<dbReference type="EMBL" id="KM521837">
    <property type="protein sequence ID" value="AJW29171.1"/>
    <property type="molecule type" value="Genomic_DNA"/>
</dbReference>
<reference evidence="1" key="1">
    <citation type="submission" date="2014-09" db="EMBL/GenBank/DDBJ databases">
        <authorList>
            <person name="Bender J.K."/>
            <person name="Strommenger B."/>
            <person name="Steglich M."/>
            <person name="Zimmermann O."/>
            <person name="Fenner I."/>
            <person name="Lensing C."/>
            <person name="Dagwadordsch U."/>
            <person name="Werner G."/>
            <person name="Layer F."/>
        </authorList>
    </citation>
    <scope>NUCLEOTIDE SEQUENCE</scope>
    <source>
        <strain evidence="1">12-02300</strain>
        <plasmid evidence="1">p12-02300</plasmid>
    </source>
</reference>
<geneLocation type="plasmid" evidence="1">
    <name>p12-02300</name>
</geneLocation>
<evidence type="ECO:0000313" key="1">
    <source>
        <dbReference type="EMBL" id="AJW29171.1"/>
    </source>
</evidence>
<reference evidence="1" key="2">
    <citation type="journal article" date="2015" name="J. Antimicrob. Chemother.">
        <title>Linezolid resistance in clinical isolates of Staphylococcus epidermidis from German hospitals and characterization of two cfr-carrying plasmids.</title>
        <authorList>
            <person name="Bender J."/>
            <person name="Strommenger B."/>
            <person name="Steglich M."/>
            <person name="Zimmermann O."/>
            <person name="Fenner I."/>
            <person name="Lensing C."/>
            <person name="Dagwadordsch U."/>
            <person name="Kekule A.S."/>
            <person name="Werner G."/>
            <person name="Layer F."/>
        </authorList>
    </citation>
    <scope>NUCLEOTIDE SEQUENCE</scope>
    <source>
        <strain evidence="1">12-02300</strain>
        <plasmid evidence="1">p12-02300</plasmid>
    </source>
</reference>
<sequence>MRNQMILKGFQKVEEELSKRVSDYIIEEGFMKLNAFPNTFKLFSRETT</sequence>
<protein>
    <submittedName>
        <fullName evidence="1">Uncharacterized protein</fullName>
    </submittedName>
</protein>
<dbReference type="AlphaFoldDB" id="A0A0D4ZZ24"/>
<name>A0A0D4ZZ24_STAEP</name>